<dbReference type="PANTHER" id="PTHR23517">
    <property type="entry name" value="RESISTANCE PROTEIN MDTM, PUTATIVE-RELATED-RELATED"/>
    <property type="match status" value="1"/>
</dbReference>
<feature type="transmembrane region" description="Helical" evidence="7">
    <location>
        <begin position="393"/>
        <end position="412"/>
    </location>
</feature>
<gene>
    <name evidence="9" type="ORF">FEI14_13550</name>
</gene>
<evidence type="ECO:0000256" key="5">
    <source>
        <dbReference type="ARBA" id="ARBA00022989"/>
    </source>
</evidence>
<evidence type="ECO:0000256" key="7">
    <source>
        <dbReference type="SAM" id="Phobius"/>
    </source>
</evidence>
<dbReference type="PROSITE" id="PS50850">
    <property type="entry name" value="MFS"/>
    <property type="match status" value="1"/>
</dbReference>
<dbReference type="GO" id="GO:0005886">
    <property type="term" value="C:plasma membrane"/>
    <property type="evidence" value="ECO:0007669"/>
    <property type="project" value="UniProtKB-SubCell"/>
</dbReference>
<dbReference type="InterPro" id="IPR011701">
    <property type="entry name" value="MFS"/>
</dbReference>
<proteinExistence type="predicted"/>
<keyword evidence="5 7" id="KW-1133">Transmembrane helix</keyword>
<evidence type="ECO:0000256" key="6">
    <source>
        <dbReference type="ARBA" id="ARBA00023136"/>
    </source>
</evidence>
<feature type="transmembrane region" description="Helical" evidence="7">
    <location>
        <begin position="240"/>
        <end position="261"/>
    </location>
</feature>
<keyword evidence="2" id="KW-0813">Transport</keyword>
<evidence type="ECO:0000256" key="2">
    <source>
        <dbReference type="ARBA" id="ARBA00022448"/>
    </source>
</evidence>
<evidence type="ECO:0000256" key="4">
    <source>
        <dbReference type="ARBA" id="ARBA00022692"/>
    </source>
</evidence>
<comment type="subcellular location">
    <subcellularLocation>
        <location evidence="1">Cell membrane</location>
        <topology evidence="1">Multi-pass membrane protein</topology>
    </subcellularLocation>
</comment>
<feature type="transmembrane region" description="Helical" evidence="7">
    <location>
        <begin position="299"/>
        <end position="320"/>
    </location>
</feature>
<dbReference type="InterPro" id="IPR036259">
    <property type="entry name" value="MFS_trans_sf"/>
</dbReference>
<feature type="transmembrane region" description="Helical" evidence="7">
    <location>
        <begin position="326"/>
        <end position="355"/>
    </location>
</feature>
<keyword evidence="4 7" id="KW-0812">Transmembrane</keyword>
<keyword evidence="3" id="KW-1003">Cell membrane</keyword>
<evidence type="ECO:0000259" key="8">
    <source>
        <dbReference type="PROSITE" id="PS50850"/>
    </source>
</evidence>
<evidence type="ECO:0000313" key="9">
    <source>
        <dbReference type="EMBL" id="TLF38767.1"/>
    </source>
</evidence>
<evidence type="ECO:0000256" key="1">
    <source>
        <dbReference type="ARBA" id="ARBA00004651"/>
    </source>
</evidence>
<accession>A0A5R8LNG5</accession>
<dbReference type="AlphaFoldDB" id="A0A5R8LNG5"/>
<dbReference type="EMBL" id="VBWN01000014">
    <property type="protein sequence ID" value="TLF38767.1"/>
    <property type="molecule type" value="Genomic_DNA"/>
</dbReference>
<evidence type="ECO:0000256" key="3">
    <source>
        <dbReference type="ARBA" id="ARBA00022475"/>
    </source>
</evidence>
<feature type="transmembrane region" description="Helical" evidence="7">
    <location>
        <begin position="185"/>
        <end position="203"/>
    </location>
</feature>
<feature type="transmembrane region" description="Helical" evidence="7">
    <location>
        <begin position="59"/>
        <end position="82"/>
    </location>
</feature>
<sequence>MIIINFLYQKIRGVQPVVRKQKPRNNIQFAALLSSGIDSFGTGSFVSVSTVFFSTYSHVSPSIIGIGLTLSAITGMISSLPVGYLADKYGRLKLFSISYFLRGVGALCWLFISGNLQFLIYMSLFGIIDRSAASLTRSLIISPLSKRDATVLMGKMMLPTNIGYGLGAGFSFLLLAINWGLMPTVITNSLSFLLVIFLYRTALKGVAVTSGKVLKKPISIKVIKSALANKFRRLLIMENFLFSFHRTLLSVYVPLIVVMYFKNYSWLSPMAFIINTVVISLFQGKVNTWAAENRRYDRLWVISGAIIAASFLVTSVTTVMHIDTLIFMALLMLIVSQVLAELFSSAALAMYMVIYSRSESLTTDLSAINLGGQLQNILGPTMFGSAAVSSNGLISFLMFTLTAAVSAHAYMYRGLNKEELKDEL</sequence>
<feature type="transmembrane region" description="Helical" evidence="7">
    <location>
        <begin position="267"/>
        <end position="287"/>
    </location>
</feature>
<evidence type="ECO:0000313" key="10">
    <source>
        <dbReference type="Proteomes" id="UP000307781"/>
    </source>
</evidence>
<name>A0A5R8LNG5_LACZE</name>
<feature type="transmembrane region" description="Helical" evidence="7">
    <location>
        <begin position="29"/>
        <end position="53"/>
    </location>
</feature>
<organism evidence="9 10">
    <name type="scientific">Lacticaseibacillus zeae</name>
    <name type="common">Lactobacillus zeae</name>
    <dbReference type="NCBI Taxonomy" id="57037"/>
    <lineage>
        <taxon>Bacteria</taxon>
        <taxon>Bacillati</taxon>
        <taxon>Bacillota</taxon>
        <taxon>Bacilli</taxon>
        <taxon>Lactobacillales</taxon>
        <taxon>Lactobacillaceae</taxon>
        <taxon>Lacticaseibacillus</taxon>
    </lineage>
</organism>
<dbReference type="Pfam" id="PF07690">
    <property type="entry name" value="MFS_1"/>
    <property type="match status" value="1"/>
</dbReference>
<dbReference type="Proteomes" id="UP000307781">
    <property type="component" value="Unassembled WGS sequence"/>
</dbReference>
<dbReference type="InterPro" id="IPR020846">
    <property type="entry name" value="MFS_dom"/>
</dbReference>
<dbReference type="InterPro" id="IPR050171">
    <property type="entry name" value="MFS_Transporters"/>
</dbReference>
<comment type="caution">
    <text evidence="9">The sequence shown here is derived from an EMBL/GenBank/DDBJ whole genome shotgun (WGS) entry which is preliminary data.</text>
</comment>
<dbReference type="SUPFAM" id="SSF103473">
    <property type="entry name" value="MFS general substrate transporter"/>
    <property type="match status" value="1"/>
</dbReference>
<protein>
    <submittedName>
        <fullName evidence="9">MFS transporter</fullName>
    </submittedName>
</protein>
<dbReference type="Gene3D" id="1.20.1250.20">
    <property type="entry name" value="MFS general substrate transporter like domains"/>
    <property type="match status" value="1"/>
</dbReference>
<dbReference type="GO" id="GO:0022857">
    <property type="term" value="F:transmembrane transporter activity"/>
    <property type="evidence" value="ECO:0007669"/>
    <property type="project" value="InterPro"/>
</dbReference>
<feature type="domain" description="Major facilitator superfamily (MFS) profile" evidence="8">
    <location>
        <begin position="27"/>
        <end position="418"/>
    </location>
</feature>
<keyword evidence="6 7" id="KW-0472">Membrane</keyword>
<reference evidence="9 10" key="1">
    <citation type="submission" date="2019-05" db="EMBL/GenBank/DDBJ databases">
        <title>Genome-based reclassification of Lactobacillus casei as Lactobacillus casei subsp. casei. subsp.nov., description of Lactobacillus casei subsp. zeae subsp. nov., and emended description of Lactobacillus casei.</title>
        <authorList>
            <person name="Huang C.-H."/>
        </authorList>
    </citation>
    <scope>NUCLEOTIDE SEQUENCE [LARGE SCALE GENOMIC DNA]</scope>
    <source>
        <strain evidence="9 10">CRBIP24.58</strain>
    </source>
</reference>